<evidence type="ECO:0000313" key="5">
    <source>
        <dbReference type="Proteomes" id="UP000515838"/>
    </source>
</evidence>
<dbReference type="PANTHER" id="PTHR13806:SF31">
    <property type="entry name" value="FLOTILLIN-LIKE PROTEIN 1-RELATED"/>
    <property type="match status" value="1"/>
</dbReference>
<dbReference type="AlphaFoldDB" id="A0A7G9TDM6"/>
<dbReference type="GO" id="GO:0012505">
    <property type="term" value="C:endomembrane system"/>
    <property type="evidence" value="ECO:0007669"/>
    <property type="project" value="UniProtKB-SubCell"/>
</dbReference>
<feature type="transmembrane region" description="Helical" evidence="3">
    <location>
        <begin position="6"/>
        <end position="27"/>
    </location>
</feature>
<dbReference type="InterPro" id="IPR027705">
    <property type="entry name" value="Flotillin_fam"/>
</dbReference>
<dbReference type="RefSeq" id="WP_187573634.1">
    <property type="nucleotide sequence ID" value="NZ_CP060731.1"/>
</dbReference>
<feature type="coiled-coil region" evidence="2">
    <location>
        <begin position="228"/>
        <end position="255"/>
    </location>
</feature>
<comment type="subcellular location">
    <subcellularLocation>
        <location evidence="1">Endomembrane system</location>
    </subcellularLocation>
</comment>
<proteinExistence type="predicted"/>
<reference evidence="4 5" key="1">
    <citation type="submission" date="2020-08" db="EMBL/GenBank/DDBJ databases">
        <title>Streptomycin Non-resistant strain, P. mexicana.</title>
        <authorList>
            <person name="Ganesh-Kumar S."/>
            <person name="Zhe T."/>
            <person name="Yu Z."/>
            <person name="Min Y."/>
        </authorList>
    </citation>
    <scope>NUCLEOTIDE SEQUENCE [LARGE SCALE GENOMIC DNA]</scope>
    <source>
        <strain evidence="4 5">GTZY2</strain>
    </source>
</reference>
<feature type="coiled-coil region" evidence="2">
    <location>
        <begin position="322"/>
        <end position="386"/>
    </location>
</feature>
<keyword evidence="2" id="KW-0175">Coiled coil</keyword>
<dbReference type="Proteomes" id="UP000515838">
    <property type="component" value="Chromosome"/>
</dbReference>
<organism evidence="4 5">
    <name type="scientific">Pseudoxanthomonas mexicana</name>
    <dbReference type="NCBI Taxonomy" id="128785"/>
    <lineage>
        <taxon>Bacteria</taxon>
        <taxon>Pseudomonadati</taxon>
        <taxon>Pseudomonadota</taxon>
        <taxon>Gammaproteobacteria</taxon>
        <taxon>Lysobacterales</taxon>
        <taxon>Lysobacteraceae</taxon>
        <taxon>Pseudoxanthomonas</taxon>
    </lineage>
</organism>
<gene>
    <name evidence="4" type="ORF">IAE60_01805</name>
</gene>
<dbReference type="InterPro" id="IPR036013">
    <property type="entry name" value="Band_7/SPFH_dom_sf"/>
</dbReference>
<dbReference type="SUPFAM" id="SSF117892">
    <property type="entry name" value="Band 7/SPFH domain"/>
    <property type="match status" value="1"/>
</dbReference>
<name>A0A7G9TDM6_PSEMX</name>
<protein>
    <recommendedName>
        <fullName evidence="6">Flotillin family protein</fullName>
    </recommendedName>
</protein>
<evidence type="ECO:0000256" key="1">
    <source>
        <dbReference type="ARBA" id="ARBA00004308"/>
    </source>
</evidence>
<dbReference type="GO" id="GO:0005886">
    <property type="term" value="C:plasma membrane"/>
    <property type="evidence" value="ECO:0007669"/>
    <property type="project" value="TreeGrafter"/>
</dbReference>
<dbReference type="EMBL" id="CP060731">
    <property type="protein sequence ID" value="QNN78201.1"/>
    <property type="molecule type" value="Genomic_DNA"/>
</dbReference>
<accession>A0A7G9TDM6</accession>
<keyword evidence="3" id="KW-1133">Transmembrane helix</keyword>
<keyword evidence="3" id="KW-0472">Membrane</keyword>
<dbReference type="PANTHER" id="PTHR13806">
    <property type="entry name" value="FLOTILLIN-RELATED"/>
    <property type="match status" value="1"/>
</dbReference>
<keyword evidence="3" id="KW-0812">Transmembrane</keyword>
<evidence type="ECO:0000313" key="4">
    <source>
        <dbReference type="EMBL" id="QNN78201.1"/>
    </source>
</evidence>
<evidence type="ECO:0000256" key="2">
    <source>
        <dbReference type="SAM" id="Coils"/>
    </source>
</evidence>
<evidence type="ECO:0000256" key="3">
    <source>
        <dbReference type="SAM" id="Phobius"/>
    </source>
</evidence>
<dbReference type="GeneID" id="81469680"/>
<sequence>MSTASILPFVIGLGVLLVLGLGFIGIFKAFYKKVEQGTALIVNDMSSQPKVHFTGALIIPVLYKAELMKISLITLQVDRRGKEGLVCKDNMRADIAVAFYLRVNETPGDVLRVAKAIGADRASDKHAVDELFNAKFSEALKTVGKKFDFTELFDKRQEFRDEIVAVIGQDLNGYVLEDVAIDYLEQTPKHLLDPSNILDAEGIRKITELTARQNVQTNELEQNEKLAITKKNTEAREALLALERQQAEAEARQQREVETVRAREAAETAKVIEEQRQVSERARLETEEQIKIREQEQLRQVEVAEQNRRRAVAIELERVARAEQLERVNTEKEVQMQEVDRDKVVEQGRMEVANVVRERTQIEQTVAVAEEKIKETREVAEADRAKQVTVLAAEAAAQETLVKDVKAAEAAEQAARHRAVEMTVLAEAELQAAGKQAEAKRVLADGVRAESAAPGLAEAQVREANAVAMEKTGLAEARVLEAKADATYKQGNADARVLTERLTAEAEGAQKLGQANASATQAMGDAEASNIAKKMSAEAEGLTSKFDAMGKMSPDARSHEEFRMLLETQLRQLLASIDAGKAISRENAEVLAGALKNANIELIGGDGGVFNALTKGISLGKALEGIVGESPIASQLLGRLAGSGLPAPGRPAEATDA</sequence>
<evidence type="ECO:0008006" key="6">
    <source>
        <dbReference type="Google" id="ProtNLM"/>
    </source>
</evidence>